<accession>A0A9D2PA10</accession>
<protein>
    <submittedName>
        <fullName evidence="3">AbrB/MazE/SpoVT family DNA-binding domain-containing protein</fullName>
    </submittedName>
</protein>
<evidence type="ECO:0000313" key="3">
    <source>
        <dbReference type="EMBL" id="HJC45590.1"/>
    </source>
</evidence>
<comment type="caution">
    <text evidence="3">The sequence shown here is derived from an EMBL/GenBank/DDBJ whole genome shotgun (WGS) entry which is preliminary data.</text>
</comment>
<reference evidence="3" key="2">
    <citation type="submission" date="2021-04" db="EMBL/GenBank/DDBJ databases">
        <authorList>
            <person name="Gilroy R."/>
        </authorList>
    </citation>
    <scope>NUCLEOTIDE SEQUENCE</scope>
    <source>
        <strain evidence="3">ChiSjej5B23-2810</strain>
    </source>
</reference>
<name>A0A9D2PA10_9FIRM</name>
<dbReference type="SMART" id="SM00966">
    <property type="entry name" value="SpoVT_AbrB"/>
    <property type="match status" value="1"/>
</dbReference>
<feature type="domain" description="SpoVT-AbrB" evidence="2">
    <location>
        <begin position="7"/>
        <end position="52"/>
    </location>
</feature>
<dbReference type="PANTHER" id="PTHR36432:SF4">
    <property type="entry name" value="TRANSITION STATE REGULATOR ABH-RELATED"/>
    <property type="match status" value="1"/>
</dbReference>
<dbReference type="SUPFAM" id="SSF89447">
    <property type="entry name" value="AbrB/MazE/MraZ-like"/>
    <property type="match status" value="1"/>
</dbReference>
<evidence type="ECO:0000259" key="2">
    <source>
        <dbReference type="PROSITE" id="PS51740"/>
    </source>
</evidence>
<sequence length="88" mass="9365">MKETSTGIIRGIDNLGRVVLPKELRTALGITSDSKVEIFAEDGAIVIRKYVPPRACTFCGAEAEGAVLFEGKCICPACLAQLAALRAR</sequence>
<dbReference type="Gene3D" id="2.10.260.10">
    <property type="match status" value="1"/>
</dbReference>
<evidence type="ECO:0000256" key="1">
    <source>
        <dbReference type="PROSITE-ProRule" id="PRU01076"/>
    </source>
</evidence>
<evidence type="ECO:0000313" key="4">
    <source>
        <dbReference type="Proteomes" id="UP000823906"/>
    </source>
</evidence>
<keyword evidence="1 3" id="KW-0238">DNA-binding</keyword>
<organism evidence="3 4">
    <name type="scientific">Candidatus Faecalibacterium faecigallinarum</name>
    <dbReference type="NCBI Taxonomy" id="2838577"/>
    <lineage>
        <taxon>Bacteria</taxon>
        <taxon>Bacillati</taxon>
        <taxon>Bacillota</taxon>
        <taxon>Clostridia</taxon>
        <taxon>Eubacteriales</taxon>
        <taxon>Oscillospiraceae</taxon>
        <taxon>Faecalibacterium</taxon>
    </lineage>
</organism>
<dbReference type="Proteomes" id="UP000823906">
    <property type="component" value="Unassembled WGS sequence"/>
</dbReference>
<dbReference type="Pfam" id="PF04014">
    <property type="entry name" value="MazE_antitoxin"/>
    <property type="match status" value="1"/>
</dbReference>
<dbReference type="NCBIfam" id="TIGR01439">
    <property type="entry name" value="lp_hng_hel_AbrB"/>
    <property type="match status" value="1"/>
</dbReference>
<dbReference type="GO" id="GO:0003677">
    <property type="term" value="F:DNA binding"/>
    <property type="evidence" value="ECO:0007669"/>
    <property type="project" value="UniProtKB-UniRule"/>
</dbReference>
<dbReference type="EMBL" id="DWWN01000037">
    <property type="protein sequence ID" value="HJC45590.1"/>
    <property type="molecule type" value="Genomic_DNA"/>
</dbReference>
<proteinExistence type="predicted"/>
<dbReference type="AlphaFoldDB" id="A0A9D2PA10"/>
<dbReference type="InterPro" id="IPR052731">
    <property type="entry name" value="B_subtilis_Trans_State_Reg"/>
</dbReference>
<dbReference type="InterPro" id="IPR007159">
    <property type="entry name" value="SpoVT-AbrB_dom"/>
</dbReference>
<dbReference type="PANTHER" id="PTHR36432">
    <property type="match status" value="1"/>
</dbReference>
<dbReference type="InterPro" id="IPR037914">
    <property type="entry name" value="SpoVT-AbrB_sf"/>
</dbReference>
<dbReference type="PROSITE" id="PS51740">
    <property type="entry name" value="SPOVT_ABRB"/>
    <property type="match status" value="1"/>
</dbReference>
<gene>
    <name evidence="3" type="ORF">H9703_05575</name>
</gene>
<reference evidence="3" key="1">
    <citation type="journal article" date="2021" name="PeerJ">
        <title>Extensive microbial diversity within the chicken gut microbiome revealed by metagenomics and culture.</title>
        <authorList>
            <person name="Gilroy R."/>
            <person name="Ravi A."/>
            <person name="Getino M."/>
            <person name="Pursley I."/>
            <person name="Horton D.L."/>
            <person name="Alikhan N.F."/>
            <person name="Baker D."/>
            <person name="Gharbi K."/>
            <person name="Hall N."/>
            <person name="Watson M."/>
            <person name="Adriaenssens E.M."/>
            <person name="Foster-Nyarko E."/>
            <person name="Jarju S."/>
            <person name="Secka A."/>
            <person name="Antonio M."/>
            <person name="Oren A."/>
            <person name="Chaudhuri R.R."/>
            <person name="La Ragione R."/>
            <person name="Hildebrand F."/>
            <person name="Pallen M.J."/>
        </authorList>
    </citation>
    <scope>NUCLEOTIDE SEQUENCE</scope>
    <source>
        <strain evidence="3">ChiSjej5B23-2810</strain>
    </source>
</reference>